<reference evidence="1" key="1">
    <citation type="journal article" date="2020" name="Nature">
        <title>Giant virus diversity and host interactions through global metagenomics.</title>
        <authorList>
            <person name="Schulz F."/>
            <person name="Roux S."/>
            <person name="Paez-Espino D."/>
            <person name="Jungbluth S."/>
            <person name="Walsh D.A."/>
            <person name="Denef V.J."/>
            <person name="McMahon K.D."/>
            <person name="Konstantinidis K.T."/>
            <person name="Eloe-Fadrosh E.A."/>
            <person name="Kyrpides N.C."/>
            <person name="Woyke T."/>
        </authorList>
    </citation>
    <scope>NUCLEOTIDE SEQUENCE</scope>
    <source>
        <strain evidence="1">GVMAG-S-1035118-87</strain>
    </source>
</reference>
<dbReference type="AlphaFoldDB" id="A0A6C0AGQ4"/>
<proteinExistence type="predicted"/>
<sequence>MGVYVYRSKHMNAIKIGHYAKQNAWSRIAHRGFYSCICPSDIRDRVSVDDVDLLYWFPDLKPKDEKRVHKLLNAHALCGEWFSTDALEQIPTLLPFENKMEQCSKESALQTRRRL</sequence>
<name>A0A6C0AGQ4_9ZZZZ</name>
<organism evidence="1">
    <name type="scientific">viral metagenome</name>
    <dbReference type="NCBI Taxonomy" id="1070528"/>
    <lineage>
        <taxon>unclassified sequences</taxon>
        <taxon>metagenomes</taxon>
        <taxon>organismal metagenomes</taxon>
    </lineage>
</organism>
<evidence type="ECO:0000313" key="1">
    <source>
        <dbReference type="EMBL" id="QHS78948.1"/>
    </source>
</evidence>
<protein>
    <submittedName>
        <fullName evidence="1">Uncharacterized protein</fullName>
    </submittedName>
</protein>
<dbReference type="EMBL" id="MN740625">
    <property type="protein sequence ID" value="QHS78948.1"/>
    <property type="molecule type" value="Genomic_DNA"/>
</dbReference>
<accession>A0A6C0AGQ4</accession>